<evidence type="ECO:0000313" key="2">
    <source>
        <dbReference type="Proteomes" id="UP000589085"/>
    </source>
</evidence>
<evidence type="ECO:0008006" key="3">
    <source>
        <dbReference type="Google" id="ProtNLM"/>
    </source>
</evidence>
<comment type="caution">
    <text evidence="1">The sequence shown here is derived from an EMBL/GenBank/DDBJ whole genome shotgun (WGS) entry which is preliminary data.</text>
</comment>
<sequence length="295" mass="33970">MAGQLFIVGNGFDLHHKIPSSYHEFGSYLRRIDPSTWKTVSEYLNFDANFWAYFEERLASFDEDAVIGYAEQFMGSYGADDWSDASHHDFEYEIEQIVDALSRKLHDHFDAWIKQLPPPVPGSYMPVRCINRRASYLTFNYTPTLETIYDVPRNNILHIHGNCAVSDDQLLLGHGWERLNEEKLSSKIDEDTDTRLAGGYQLIDRYFADTFKPTHSILERNVAFFSSITDVNEVIVLGHSLSDVDAPYLCEVIRCIRPSANWTVSCHRSPELEIKRMRKLGVAPAQSRFFPLSQF</sequence>
<dbReference type="AlphaFoldDB" id="A0A7W4IH48"/>
<dbReference type="Pfam" id="PF14253">
    <property type="entry name" value="AbiH"/>
    <property type="match status" value="1"/>
</dbReference>
<gene>
    <name evidence="1" type="ORF">HLH48_22250</name>
</gene>
<evidence type="ECO:0000313" key="1">
    <source>
        <dbReference type="EMBL" id="MBB2162815.1"/>
    </source>
</evidence>
<accession>A0A7W4IH48</accession>
<protein>
    <recommendedName>
        <fullName evidence="3">Abortive infection AbiH-like protein</fullName>
    </recommendedName>
</protein>
<proteinExistence type="predicted"/>
<dbReference type="InterPro" id="IPR025935">
    <property type="entry name" value="AbiH"/>
</dbReference>
<dbReference type="EMBL" id="JABEQJ010000060">
    <property type="protein sequence ID" value="MBB2162815.1"/>
    <property type="molecule type" value="Genomic_DNA"/>
</dbReference>
<reference evidence="1 2" key="1">
    <citation type="submission" date="2020-04" db="EMBL/GenBank/DDBJ databases">
        <title>Description of novel Gluconacetobacter.</title>
        <authorList>
            <person name="Sombolestani A."/>
        </authorList>
    </citation>
    <scope>NUCLEOTIDE SEQUENCE [LARGE SCALE GENOMIC DNA]</scope>
    <source>
        <strain evidence="1 2">LMG 19747</strain>
    </source>
</reference>
<dbReference type="RefSeq" id="WP_182999629.1">
    <property type="nucleotide sequence ID" value="NZ_JABEQJ010000060.1"/>
</dbReference>
<name>A0A7W4IH48_9PROT</name>
<organism evidence="1 2">
    <name type="scientific">Gluconacetobacter sacchari</name>
    <dbReference type="NCBI Taxonomy" id="92759"/>
    <lineage>
        <taxon>Bacteria</taxon>
        <taxon>Pseudomonadati</taxon>
        <taxon>Pseudomonadota</taxon>
        <taxon>Alphaproteobacteria</taxon>
        <taxon>Acetobacterales</taxon>
        <taxon>Acetobacteraceae</taxon>
        <taxon>Gluconacetobacter</taxon>
    </lineage>
</organism>
<dbReference type="Proteomes" id="UP000589085">
    <property type="component" value="Unassembled WGS sequence"/>
</dbReference>